<evidence type="ECO:0000313" key="2">
    <source>
        <dbReference type="Proteomes" id="UP000321201"/>
    </source>
</evidence>
<dbReference type="EMBL" id="VPFL01000005">
    <property type="protein sequence ID" value="TXF12613.1"/>
    <property type="molecule type" value="Genomic_DNA"/>
</dbReference>
<sequence>MSGRYASLLRLDTRLERHSAEFEALFDAARAQCPDGFPFDETRSLDAVRDRLTLGFVEALRRALGEALALPLEVFSLDRFTVQGAGPVSLHDDARNYPNVYFVIVVAHSGRLGIVDGERRAVRHAPGEVLLLDPRRKHALVPEGMRGADWPCARTPGFARDPDDQFLFLDFEVPRWRLRERFRLG</sequence>
<comment type="caution">
    <text evidence="1">The sequence shown here is derived from an EMBL/GenBank/DDBJ whole genome shotgun (WGS) entry which is preliminary data.</text>
</comment>
<dbReference type="Proteomes" id="UP000321201">
    <property type="component" value="Unassembled WGS sequence"/>
</dbReference>
<organism evidence="1 2">
    <name type="scientific">Pelomicrobium methylotrophicum</name>
    <dbReference type="NCBI Taxonomy" id="2602750"/>
    <lineage>
        <taxon>Bacteria</taxon>
        <taxon>Pseudomonadati</taxon>
        <taxon>Pseudomonadota</taxon>
        <taxon>Hydrogenophilia</taxon>
        <taxon>Hydrogenophilia incertae sedis</taxon>
        <taxon>Pelomicrobium</taxon>
    </lineage>
</organism>
<reference evidence="1 2" key="1">
    <citation type="submission" date="2019-08" db="EMBL/GenBank/DDBJ databases">
        <title>Pelomicrobium methylotrophicum gen. nov., sp. nov. a moderately thermophilic, facultatively anaerobic, lithoautotrophic and methylotrophic bacterium isolated from a terrestrial mud volcano.</title>
        <authorList>
            <person name="Slobodkina G.B."/>
            <person name="Merkel A.Y."/>
            <person name="Slobodkin A.I."/>
        </authorList>
    </citation>
    <scope>NUCLEOTIDE SEQUENCE [LARGE SCALE GENOMIC DNA]</scope>
    <source>
        <strain evidence="1 2">SM250</strain>
    </source>
</reference>
<proteinExistence type="predicted"/>
<dbReference type="RefSeq" id="WP_147799105.1">
    <property type="nucleotide sequence ID" value="NZ_VPFL01000005.1"/>
</dbReference>
<dbReference type="AlphaFoldDB" id="A0A5C7EM05"/>
<accession>A0A5C7EM05</accession>
<name>A0A5C7EM05_9PROT</name>
<keyword evidence="2" id="KW-1185">Reference proteome</keyword>
<dbReference type="InParanoid" id="A0A5C7EM05"/>
<evidence type="ECO:0000313" key="1">
    <source>
        <dbReference type="EMBL" id="TXF12613.1"/>
    </source>
</evidence>
<gene>
    <name evidence="1" type="ORF">FR698_05125</name>
</gene>
<protein>
    <submittedName>
        <fullName evidence="1">Uncharacterized protein</fullName>
    </submittedName>
</protein>